<proteinExistence type="predicted"/>
<reference evidence="1" key="1">
    <citation type="journal article" date="2020" name="mSystems">
        <title>Genome- and Community-Level Interaction Insights into Carbon Utilization and Element Cycling Functions of Hydrothermarchaeota in Hydrothermal Sediment.</title>
        <authorList>
            <person name="Zhou Z."/>
            <person name="Liu Y."/>
            <person name="Xu W."/>
            <person name="Pan J."/>
            <person name="Luo Z.H."/>
            <person name="Li M."/>
        </authorList>
    </citation>
    <scope>NUCLEOTIDE SEQUENCE</scope>
    <source>
        <strain evidence="1">HyVt-388</strain>
    </source>
</reference>
<dbReference type="Gene3D" id="2.60.40.4070">
    <property type="match status" value="1"/>
</dbReference>
<evidence type="ECO:0000313" key="1">
    <source>
        <dbReference type="EMBL" id="HEC78261.1"/>
    </source>
</evidence>
<dbReference type="CDD" id="cd15482">
    <property type="entry name" value="Sialidase_non-viral"/>
    <property type="match status" value="1"/>
</dbReference>
<dbReference type="EMBL" id="DRIG01000040">
    <property type="protein sequence ID" value="HEC78261.1"/>
    <property type="molecule type" value="Genomic_DNA"/>
</dbReference>
<dbReference type="Proteomes" id="UP000885826">
    <property type="component" value="Unassembled WGS sequence"/>
</dbReference>
<protein>
    <submittedName>
        <fullName evidence="1">T9SS type A sorting domain-containing protein</fullName>
    </submittedName>
</protein>
<sequence length="534" mass="60011">MYRYYVMMLTGLSMIFASPGDIIGTTCHDLQSFGSFGQRISLDSDSLAYLFWTYEDYPGQVVKYIAANIRLPDGTYYGQIQVSPDYCSSVQVDGLRSSPTEPAITYNLNGISVQMWNQSPVLISDSLYWPYIAVTYKDSMMVVAAGETDLNKHHLLYSTDQGNNWVYVQSFDSCATLSQFVRASRNPGSQRVVFVHTQYITDTIAGGQLDNDIWYMVSEDGGATWGPYINLTSYQPSDTIRAYCNVNAVFDHNDKLHIVWSGRLVTDEYYYNASKIFHWDEVHDTITVVSSPPNFSPPAQGGWWIAVQGYYPGAWRLPADQPQLVVDTTDGYLYCLWHGNDEYVDCSAQGFFNGEIFGSYSTDGGLTWSDYVNLTNTRSPGAGPGECYDEDYATAAPYVIDDSIWITYVEDKDAGAYVMGEGSLTENPVRCWVFSTSLIRTGVEEYGVKDAEDGLRIFPVPFFRMLNIYLPQGVTHIRIYDAAGRLKKDFPRCSSRSLIWYGDDDSGRALAPGVYFIRVSTDTGEISRKVVKLR</sequence>
<dbReference type="InterPro" id="IPR036278">
    <property type="entry name" value="Sialidase_sf"/>
</dbReference>
<dbReference type="SUPFAM" id="SSF50939">
    <property type="entry name" value="Sialidases"/>
    <property type="match status" value="1"/>
</dbReference>
<dbReference type="AlphaFoldDB" id="A0A9C9EMU5"/>
<dbReference type="InterPro" id="IPR015943">
    <property type="entry name" value="WD40/YVTN_repeat-like_dom_sf"/>
</dbReference>
<dbReference type="Gene3D" id="2.130.10.10">
    <property type="entry name" value="YVTN repeat-like/Quinoprotein amine dehydrogenase"/>
    <property type="match status" value="1"/>
</dbReference>
<accession>A0A9C9EMU5</accession>
<organism evidence="1 2">
    <name type="scientific">candidate division WOR-3 bacterium</name>
    <dbReference type="NCBI Taxonomy" id="2052148"/>
    <lineage>
        <taxon>Bacteria</taxon>
        <taxon>Bacteria division WOR-3</taxon>
    </lineage>
</organism>
<dbReference type="InterPro" id="IPR026444">
    <property type="entry name" value="Secre_tail"/>
</dbReference>
<comment type="caution">
    <text evidence="1">The sequence shown here is derived from an EMBL/GenBank/DDBJ whole genome shotgun (WGS) entry which is preliminary data.</text>
</comment>
<gene>
    <name evidence="1" type="ORF">ENI34_03855</name>
</gene>
<name>A0A9C9EMU5_UNCW3</name>
<dbReference type="NCBIfam" id="TIGR04183">
    <property type="entry name" value="Por_Secre_tail"/>
    <property type="match status" value="1"/>
</dbReference>
<evidence type="ECO:0000313" key="2">
    <source>
        <dbReference type="Proteomes" id="UP000885826"/>
    </source>
</evidence>